<sequence length="71" mass="8091">MTIACKDCRYCYRSITSSDFIGSSNVEYGECRLKPPVARFGEYQSDERSFPIVRVHDDWCGSFTGKSHTAK</sequence>
<comment type="caution">
    <text evidence="1">The sequence shown here is derived from an EMBL/GenBank/DDBJ whole genome shotgun (WGS) entry which is preliminary data.</text>
</comment>
<dbReference type="RefSeq" id="WP_036587967.1">
    <property type="nucleotide sequence ID" value="NZ_CP130431.1"/>
</dbReference>
<evidence type="ECO:0000313" key="2">
    <source>
        <dbReference type="Proteomes" id="UP000642265"/>
    </source>
</evidence>
<name>A0A011V643_BRUAN</name>
<dbReference type="EMBL" id="JACZKO010000048">
    <property type="protein sequence ID" value="MBE0562965.1"/>
    <property type="molecule type" value="Genomic_DNA"/>
</dbReference>
<organism evidence="1 2">
    <name type="scientific">Brucella anthropi</name>
    <name type="common">Ochrobactrum anthropi</name>
    <dbReference type="NCBI Taxonomy" id="529"/>
    <lineage>
        <taxon>Bacteria</taxon>
        <taxon>Pseudomonadati</taxon>
        <taxon>Pseudomonadota</taxon>
        <taxon>Alphaproteobacteria</taxon>
        <taxon>Hyphomicrobiales</taxon>
        <taxon>Brucellaceae</taxon>
        <taxon>Brucella/Ochrobactrum group</taxon>
        <taxon>Brucella</taxon>
    </lineage>
</organism>
<dbReference type="AlphaFoldDB" id="A0A011V643"/>
<evidence type="ECO:0000313" key="1">
    <source>
        <dbReference type="EMBL" id="MBE0562965.1"/>
    </source>
</evidence>
<accession>A0A011V643</accession>
<gene>
    <name evidence="1" type="ORF">IH622_19410</name>
</gene>
<protein>
    <submittedName>
        <fullName evidence="1">Uncharacterized protein</fullName>
    </submittedName>
</protein>
<dbReference type="Proteomes" id="UP000642265">
    <property type="component" value="Unassembled WGS sequence"/>
</dbReference>
<reference evidence="1" key="1">
    <citation type="submission" date="2020-09" db="EMBL/GenBank/DDBJ databases">
        <authorList>
            <person name="Dalcin Martins P."/>
        </authorList>
    </citation>
    <scope>NUCLEOTIDE SEQUENCE</scope>
    <source>
        <strain evidence="1">MAG47</strain>
    </source>
</reference>
<reference evidence="1" key="2">
    <citation type="submission" date="2020-10" db="EMBL/GenBank/DDBJ databases">
        <title>Enrichment of novel Verrucomicrobia, Bacteroidetes and Krumholzibacteria in an oxygen-limited, methane- and iron-fed bioreactor inoculated with Bothnian Sea sediments.</title>
        <authorList>
            <person name="Martins P.D."/>
            <person name="de Jong A."/>
            <person name="Lenstra W.K."/>
            <person name="van Helmond N.A.G.M."/>
            <person name="Slomp C.P."/>
            <person name="Jetten M.S.M."/>
            <person name="Welte C.U."/>
            <person name="Rasigraf O."/>
        </authorList>
    </citation>
    <scope>NUCLEOTIDE SEQUENCE</scope>
    <source>
        <strain evidence="1">MAG47</strain>
    </source>
</reference>
<proteinExistence type="predicted"/>